<dbReference type="InterPro" id="IPR033469">
    <property type="entry name" value="CYTH-like_dom_sf"/>
</dbReference>
<dbReference type="Gene3D" id="1.40.20.10">
    <property type="entry name" value="CHAD domain"/>
    <property type="match status" value="1"/>
</dbReference>
<evidence type="ECO:0000313" key="4">
    <source>
        <dbReference type="Proteomes" id="UP000281726"/>
    </source>
</evidence>
<dbReference type="InterPro" id="IPR007899">
    <property type="entry name" value="CHAD_dom"/>
</dbReference>
<dbReference type="SMART" id="SM01118">
    <property type="entry name" value="CYTH"/>
    <property type="match status" value="1"/>
</dbReference>
<dbReference type="EMBL" id="RBAK01000002">
    <property type="protein sequence ID" value="RKN49376.1"/>
    <property type="molecule type" value="Genomic_DNA"/>
</dbReference>
<evidence type="ECO:0000256" key="1">
    <source>
        <dbReference type="SAM" id="MobiDB-lite"/>
    </source>
</evidence>
<feature type="domain" description="CHAD" evidence="2">
    <location>
        <begin position="210"/>
        <end position="502"/>
    </location>
</feature>
<dbReference type="RefSeq" id="WP_120726495.1">
    <property type="nucleotide sequence ID" value="NZ_RBAK01000002.1"/>
</dbReference>
<proteinExistence type="predicted"/>
<dbReference type="SMART" id="SM00880">
    <property type="entry name" value="CHAD"/>
    <property type="match status" value="1"/>
</dbReference>
<gene>
    <name evidence="3" type="ORF">D7223_07715</name>
</gene>
<reference evidence="3 4" key="1">
    <citation type="journal article" date="2004" name="Syst. Appl. Microbiol.">
        <title>Cryptoendolithic actinomycetes from antarctic sandstone rock samples: Micromonospora endolithica sp. nov. and two isolates related to Micromonospora coerulea Jensen 1932.</title>
        <authorList>
            <person name="Hirsch P."/>
            <person name="Mevs U."/>
            <person name="Kroppenstedt R.M."/>
            <person name="Schumann P."/>
            <person name="Stackebrandt E."/>
        </authorList>
    </citation>
    <scope>NUCLEOTIDE SEQUENCE [LARGE SCALE GENOMIC DNA]</scope>
    <source>
        <strain evidence="3 4">JCM 12677</strain>
    </source>
</reference>
<organism evidence="3 4">
    <name type="scientific">Micromonospora endolithica</name>
    <dbReference type="NCBI Taxonomy" id="230091"/>
    <lineage>
        <taxon>Bacteria</taxon>
        <taxon>Bacillati</taxon>
        <taxon>Actinomycetota</taxon>
        <taxon>Actinomycetes</taxon>
        <taxon>Micromonosporales</taxon>
        <taxon>Micromonosporaceae</taxon>
        <taxon>Micromonospora</taxon>
    </lineage>
</organism>
<dbReference type="SUPFAM" id="SSF55154">
    <property type="entry name" value="CYTH-like phosphatases"/>
    <property type="match status" value="1"/>
</dbReference>
<dbReference type="PANTHER" id="PTHR39339:SF1">
    <property type="entry name" value="CHAD DOMAIN-CONTAINING PROTEIN"/>
    <property type="match status" value="1"/>
</dbReference>
<dbReference type="Proteomes" id="UP000281726">
    <property type="component" value="Unassembled WGS sequence"/>
</dbReference>
<dbReference type="InterPro" id="IPR038186">
    <property type="entry name" value="CHAD_dom_sf"/>
</dbReference>
<accession>A0A3A9ZPA3</accession>
<evidence type="ECO:0000313" key="3">
    <source>
        <dbReference type="EMBL" id="RKN49376.1"/>
    </source>
</evidence>
<dbReference type="OrthoDB" id="9777271at2"/>
<dbReference type="CDD" id="cd07374">
    <property type="entry name" value="CYTH-like_Pase"/>
    <property type="match status" value="1"/>
</dbReference>
<keyword evidence="4" id="KW-1185">Reference proteome</keyword>
<comment type="caution">
    <text evidence="3">The sequence shown here is derived from an EMBL/GenBank/DDBJ whole genome shotgun (WGS) entry which is preliminary data.</text>
</comment>
<dbReference type="PROSITE" id="PS51708">
    <property type="entry name" value="CHAD"/>
    <property type="match status" value="1"/>
</dbReference>
<dbReference type="Pfam" id="PF05235">
    <property type="entry name" value="CHAD"/>
    <property type="match status" value="1"/>
</dbReference>
<name>A0A3A9ZPA3_9ACTN</name>
<dbReference type="AlphaFoldDB" id="A0A3A9ZPA3"/>
<dbReference type="Gene3D" id="2.40.320.10">
    <property type="entry name" value="Hypothetical Protein Pfu-838710-001"/>
    <property type="match status" value="1"/>
</dbReference>
<dbReference type="Pfam" id="PF01928">
    <property type="entry name" value="CYTH"/>
    <property type="match status" value="1"/>
</dbReference>
<dbReference type="InterPro" id="IPR023577">
    <property type="entry name" value="CYTH_domain"/>
</dbReference>
<feature type="region of interest" description="Disordered" evidence="1">
    <location>
        <begin position="65"/>
        <end position="86"/>
    </location>
</feature>
<evidence type="ECO:0000259" key="2">
    <source>
        <dbReference type="PROSITE" id="PS51708"/>
    </source>
</evidence>
<sequence>MVEEERKYAVDEDWVLPDLSAVAPAGGGVRARPAVTLVATYVDTVDLRLARAGVSLRHRAGDEPPWTVKLPTGSPGVRHEISRPGPVGAPPAELAELVTVFHRGAPLAPVAVVRTVRTAYDVHDAAGTVLAEVVDDQVTVRDDDGATTGAFRELEAERKAGDGALLDRIGAALREAGARDGGFTPKHVRALGPAAAGEPDLAAPAGLPAAPTGGDVVTEGIRREVRRLLAHDPLARLRAPGDDGDTAVHQMRVACRRLRGDLKTFARLLRPSWARPLRDELTWLAGSLGAARDAEVLRERLRRTASADPTSPLDGAAVDRLDDVLARRQADALAAVDAALRSARYVALVDALVLAARSPVLTARAGKPARRTLPRLVARRWRRLAGHGSHPGSVAGLERTGPDEQWHDVRKEGKRVRAAVKSMTPVLGDDARELNRRLGRVQDVLGEHQDAAVAAETWLSVAAGRPDDHELAITAGRLAERERAAVHRARADFPAAWRRASRRRRTRWLR</sequence>
<protein>
    <submittedName>
        <fullName evidence="3">CHAD domain-containing protein</fullName>
    </submittedName>
</protein>
<dbReference type="PANTHER" id="PTHR39339">
    <property type="entry name" value="SLR1444 PROTEIN"/>
    <property type="match status" value="1"/>
</dbReference>